<evidence type="ECO:0000313" key="2">
    <source>
        <dbReference type="Proteomes" id="UP000521872"/>
    </source>
</evidence>
<organism evidence="1 2">
    <name type="scientific">Agrocybe pediades</name>
    <dbReference type="NCBI Taxonomy" id="84607"/>
    <lineage>
        <taxon>Eukaryota</taxon>
        <taxon>Fungi</taxon>
        <taxon>Dikarya</taxon>
        <taxon>Basidiomycota</taxon>
        <taxon>Agaricomycotina</taxon>
        <taxon>Agaricomycetes</taxon>
        <taxon>Agaricomycetidae</taxon>
        <taxon>Agaricales</taxon>
        <taxon>Agaricineae</taxon>
        <taxon>Strophariaceae</taxon>
        <taxon>Agrocybe</taxon>
    </lineage>
</organism>
<sequence>MLPFELERTICEYAVFESRDTTTRIIRVARRFKIWFEPELYRIVKRTELWQSPSDLDKEVYKPEVPGGRIFKTRVLDPSRIRRFGPWVHHLFLKSNRKELKAFLQHCPNVYELELEEAANRNCVDLIPLLEKLPLRKLCFEPCSFFENVFFLPYQEERPYAGPFRIPFNQPMFYGLTHLEITLYEVDRHEADYRQLVLLPRLTHLAFTEYYWDYHLDKLIDSIIPHSQQIQLLVIVFVSEWEFQVVVPESQHQNDARVVFLLDNPFGELDRELDRDRGRGKRTEKVFWRMAEAKKQEALQKAKLQ</sequence>
<gene>
    <name evidence="1" type="ORF">D9613_002600</name>
</gene>
<keyword evidence="2" id="KW-1185">Reference proteome</keyword>
<name>A0A8H4QPH5_9AGAR</name>
<protein>
    <submittedName>
        <fullName evidence="1">Uncharacterized protein</fullName>
    </submittedName>
</protein>
<dbReference type="EMBL" id="JAACJL010000044">
    <property type="protein sequence ID" value="KAF4614619.1"/>
    <property type="molecule type" value="Genomic_DNA"/>
</dbReference>
<evidence type="ECO:0000313" key="1">
    <source>
        <dbReference type="EMBL" id="KAF4614619.1"/>
    </source>
</evidence>
<comment type="caution">
    <text evidence="1">The sequence shown here is derived from an EMBL/GenBank/DDBJ whole genome shotgun (WGS) entry which is preliminary data.</text>
</comment>
<dbReference type="Proteomes" id="UP000521872">
    <property type="component" value="Unassembled WGS sequence"/>
</dbReference>
<reference evidence="1 2" key="1">
    <citation type="submission" date="2019-12" db="EMBL/GenBank/DDBJ databases">
        <authorList>
            <person name="Floudas D."/>
            <person name="Bentzer J."/>
            <person name="Ahren D."/>
            <person name="Johansson T."/>
            <person name="Persson P."/>
            <person name="Tunlid A."/>
        </authorList>
    </citation>
    <scope>NUCLEOTIDE SEQUENCE [LARGE SCALE GENOMIC DNA]</scope>
    <source>
        <strain evidence="1 2">CBS 102.39</strain>
    </source>
</reference>
<accession>A0A8H4QPH5</accession>
<proteinExistence type="predicted"/>
<dbReference type="AlphaFoldDB" id="A0A8H4QPH5"/>